<evidence type="ECO:0000313" key="1">
    <source>
        <dbReference type="EMBL" id="KAH7175560.1"/>
    </source>
</evidence>
<keyword evidence="2" id="KW-1185">Reference proteome</keyword>
<reference evidence="1" key="1">
    <citation type="journal article" date="2021" name="Nat. Commun.">
        <title>Genetic determinants of endophytism in the Arabidopsis root mycobiome.</title>
        <authorList>
            <person name="Mesny F."/>
            <person name="Miyauchi S."/>
            <person name="Thiergart T."/>
            <person name="Pickel B."/>
            <person name="Atanasova L."/>
            <person name="Karlsson M."/>
            <person name="Huettel B."/>
            <person name="Barry K.W."/>
            <person name="Haridas S."/>
            <person name="Chen C."/>
            <person name="Bauer D."/>
            <person name="Andreopoulos W."/>
            <person name="Pangilinan J."/>
            <person name="LaButti K."/>
            <person name="Riley R."/>
            <person name="Lipzen A."/>
            <person name="Clum A."/>
            <person name="Drula E."/>
            <person name="Henrissat B."/>
            <person name="Kohler A."/>
            <person name="Grigoriev I.V."/>
            <person name="Martin F.M."/>
            <person name="Hacquard S."/>
        </authorList>
    </citation>
    <scope>NUCLEOTIDE SEQUENCE</scope>
    <source>
        <strain evidence="1">MPI-CAGE-AT-0147</strain>
    </source>
</reference>
<proteinExistence type="predicted"/>
<name>A0A9P9FSC1_9HYPO</name>
<sequence>MKRTEVHLFFCFCFSTFSMTHDDTIRLLRCKIFTPTAGILQSFMEIHSTPHPSHKIGRNLPQCGYLAHLPFLTQVCKPSSLFLEVIRLCSLRQSTRRPHEAARAFILKDTNPCENSKPAIAHAGLMETWPGRFG</sequence>
<dbReference type="EMBL" id="JAGMUV010000001">
    <property type="protein sequence ID" value="KAH7175560.1"/>
    <property type="molecule type" value="Genomic_DNA"/>
</dbReference>
<organism evidence="1 2">
    <name type="scientific">Dactylonectria macrodidyma</name>
    <dbReference type="NCBI Taxonomy" id="307937"/>
    <lineage>
        <taxon>Eukaryota</taxon>
        <taxon>Fungi</taxon>
        <taxon>Dikarya</taxon>
        <taxon>Ascomycota</taxon>
        <taxon>Pezizomycotina</taxon>
        <taxon>Sordariomycetes</taxon>
        <taxon>Hypocreomycetidae</taxon>
        <taxon>Hypocreales</taxon>
        <taxon>Nectriaceae</taxon>
        <taxon>Dactylonectria</taxon>
    </lineage>
</organism>
<gene>
    <name evidence="1" type="ORF">EDB81DRAFT_10892</name>
</gene>
<evidence type="ECO:0000313" key="2">
    <source>
        <dbReference type="Proteomes" id="UP000738349"/>
    </source>
</evidence>
<protein>
    <submittedName>
        <fullName evidence="1">Uncharacterized protein</fullName>
    </submittedName>
</protein>
<accession>A0A9P9FSC1</accession>
<dbReference type="Proteomes" id="UP000738349">
    <property type="component" value="Unassembled WGS sequence"/>
</dbReference>
<dbReference type="AlphaFoldDB" id="A0A9P9FSC1"/>
<comment type="caution">
    <text evidence="1">The sequence shown here is derived from an EMBL/GenBank/DDBJ whole genome shotgun (WGS) entry which is preliminary data.</text>
</comment>